<sequence>MICLGFSTSAFGHGLGGEMLPPTTIGDRDATLSIDVSPSTFDPNNPENFVTLRLFDSNTEAIIEHVTFILELKKDGERIFRYM</sequence>
<evidence type="ECO:0000313" key="2">
    <source>
        <dbReference type="Proteomes" id="UP000028059"/>
    </source>
</evidence>
<dbReference type="EMBL" id="JOKN01000076">
    <property type="protein sequence ID" value="KEQ55765.1"/>
    <property type="molecule type" value="Genomic_DNA"/>
</dbReference>
<dbReference type="GO" id="GO:0003909">
    <property type="term" value="F:DNA ligase activity"/>
    <property type="evidence" value="ECO:0007669"/>
    <property type="project" value="InterPro"/>
</dbReference>
<dbReference type="InterPro" id="IPR016059">
    <property type="entry name" value="DNA_ligase_ATP-dep_CS"/>
</dbReference>
<proteinExistence type="predicted"/>
<name>A0A081RKP2_9ARCH</name>
<accession>A0A081RKP2</accession>
<organism evidence="1 2">
    <name type="scientific">Marine Group I thaumarchaeote SCGC AAA799-N04</name>
    <dbReference type="NCBI Taxonomy" id="1502293"/>
    <lineage>
        <taxon>Archaea</taxon>
        <taxon>Nitrososphaerota</taxon>
        <taxon>Marine Group I</taxon>
    </lineage>
</organism>
<keyword evidence="2" id="KW-1185">Reference proteome</keyword>
<feature type="non-terminal residue" evidence="1">
    <location>
        <position position="83"/>
    </location>
</feature>
<dbReference type="Proteomes" id="UP000028059">
    <property type="component" value="Unassembled WGS sequence"/>
</dbReference>
<protein>
    <submittedName>
        <fullName evidence="1">ATP-dependent DNA ligase AMP-binding site protein</fullName>
    </submittedName>
</protein>
<keyword evidence="1" id="KW-0436">Ligase</keyword>
<evidence type="ECO:0000313" key="1">
    <source>
        <dbReference type="EMBL" id="KEQ55765.1"/>
    </source>
</evidence>
<dbReference type="AlphaFoldDB" id="A0A081RKP2"/>
<reference evidence="1 2" key="1">
    <citation type="submission" date="2014-06" db="EMBL/GenBank/DDBJ databases">
        <authorList>
            <person name="Ngugi D.K."/>
            <person name="Blom J."/>
            <person name="Alam I."/>
            <person name="Rashid M."/>
            <person name="Ba Alawi W."/>
            <person name="Zhang G."/>
            <person name="Hikmawan T."/>
            <person name="Guan Y."/>
            <person name="Antunes A."/>
            <person name="Siam R."/>
            <person name="ElDorry H."/>
            <person name="Bajic V."/>
            <person name="Stingl U."/>
        </authorList>
    </citation>
    <scope>NUCLEOTIDE SEQUENCE [LARGE SCALE GENOMIC DNA]</scope>
    <source>
        <strain evidence="1">SCGC AAA799-N04</strain>
    </source>
</reference>
<dbReference type="PROSITE" id="PS00697">
    <property type="entry name" value="DNA_LIGASE_A1"/>
    <property type="match status" value="1"/>
</dbReference>
<comment type="caution">
    <text evidence="1">The sequence shown here is derived from an EMBL/GenBank/DDBJ whole genome shotgun (WGS) entry which is preliminary data.</text>
</comment>
<gene>
    <name evidence="1" type="ORF">AAA799N04_01850</name>
</gene>